<dbReference type="NCBIfam" id="TIGR00147">
    <property type="entry name" value="YegS/Rv2252/BmrU family lipid kinase"/>
    <property type="match status" value="1"/>
</dbReference>
<evidence type="ECO:0000256" key="4">
    <source>
        <dbReference type="ARBA" id="ARBA00022679"/>
    </source>
</evidence>
<dbReference type="GO" id="GO:0008654">
    <property type="term" value="P:phospholipid biosynthetic process"/>
    <property type="evidence" value="ECO:0007669"/>
    <property type="project" value="UniProtKB-KW"/>
</dbReference>
<evidence type="ECO:0000256" key="2">
    <source>
        <dbReference type="ARBA" id="ARBA00005983"/>
    </source>
</evidence>
<dbReference type="Pfam" id="PF00781">
    <property type="entry name" value="DAGK_cat"/>
    <property type="match status" value="1"/>
</dbReference>
<sequence length="297" mass="32934">MPGYNKALFLYNGNAGAANIEQKLSETLPVLAQTIKELIVIQTFSIEEAQETCLHYGEQVDLLLILGGDGTLHACINTISRLDKRPVIGVLPGGTSNDFSRMMEIPQNLNQAAKTLVNGRETPIDVGKLDECYFLNFWGIGLVTETSFNIDKNQKSRLGVLSYFISALKTINQADSFSFRMTIDGKVIEDEAIMILVMNGKYLGTRQIPIESINASDGQLDVLVIKNSNLTLFKELMSVDQPWAETDSFQELAYTKGEHIEITASPQQEVDMDGEINFKTPSSIEVLPNHLTFLHAQ</sequence>
<evidence type="ECO:0000256" key="3">
    <source>
        <dbReference type="ARBA" id="ARBA00022516"/>
    </source>
</evidence>
<keyword evidence="4" id="KW-0808">Transferase</keyword>
<keyword evidence="6 12" id="KW-0418">Kinase</keyword>
<evidence type="ECO:0000256" key="7">
    <source>
        <dbReference type="ARBA" id="ARBA00022840"/>
    </source>
</evidence>
<keyword evidence="10" id="KW-1208">Phospholipid metabolism</keyword>
<dbReference type="GO" id="GO:0005886">
    <property type="term" value="C:plasma membrane"/>
    <property type="evidence" value="ECO:0007669"/>
    <property type="project" value="TreeGrafter"/>
</dbReference>
<dbReference type="PANTHER" id="PTHR12358">
    <property type="entry name" value="SPHINGOSINE KINASE"/>
    <property type="match status" value="1"/>
</dbReference>
<evidence type="ECO:0000313" key="12">
    <source>
        <dbReference type="EMBL" id="SEB18196.1"/>
    </source>
</evidence>
<dbReference type="SMART" id="SM00046">
    <property type="entry name" value="DAGKc"/>
    <property type="match status" value="1"/>
</dbReference>
<feature type="domain" description="DAGKc" evidence="11">
    <location>
        <begin position="2"/>
        <end position="132"/>
    </location>
</feature>
<keyword evidence="9" id="KW-0594">Phospholipid biosynthesis</keyword>
<dbReference type="SUPFAM" id="SSF111331">
    <property type="entry name" value="NAD kinase/diacylglycerol kinase-like"/>
    <property type="match status" value="1"/>
</dbReference>
<organism evidence="12 13">
    <name type="scientific">Thalassobacillus cyri</name>
    <dbReference type="NCBI Taxonomy" id="571932"/>
    <lineage>
        <taxon>Bacteria</taxon>
        <taxon>Bacillati</taxon>
        <taxon>Bacillota</taxon>
        <taxon>Bacilli</taxon>
        <taxon>Bacillales</taxon>
        <taxon>Bacillaceae</taxon>
        <taxon>Thalassobacillus</taxon>
    </lineage>
</organism>
<evidence type="ECO:0000256" key="6">
    <source>
        <dbReference type="ARBA" id="ARBA00022777"/>
    </source>
</evidence>
<dbReference type="InterPro" id="IPR050187">
    <property type="entry name" value="Lipid_Phosphate_FormReg"/>
</dbReference>
<dbReference type="InterPro" id="IPR005218">
    <property type="entry name" value="Diacylglycerol/lipid_kinase"/>
</dbReference>
<dbReference type="STRING" id="571932.SAMN05421743_12436"/>
<keyword evidence="8" id="KW-0443">Lipid metabolism</keyword>
<name>A0A1H4H943_9BACI</name>
<evidence type="ECO:0000256" key="10">
    <source>
        <dbReference type="ARBA" id="ARBA00023264"/>
    </source>
</evidence>
<dbReference type="Gene3D" id="3.40.50.10330">
    <property type="entry name" value="Probable inorganic polyphosphate/atp-NAD kinase, domain 1"/>
    <property type="match status" value="1"/>
</dbReference>
<dbReference type="Gene3D" id="2.60.200.40">
    <property type="match status" value="1"/>
</dbReference>
<dbReference type="InterPro" id="IPR016064">
    <property type="entry name" value="NAD/diacylglycerol_kinase_sf"/>
</dbReference>
<dbReference type="Proteomes" id="UP000198584">
    <property type="component" value="Unassembled WGS sequence"/>
</dbReference>
<dbReference type="RefSeq" id="WP_093046686.1">
    <property type="nucleotide sequence ID" value="NZ_FNQR01000024.1"/>
</dbReference>
<gene>
    <name evidence="12" type="ORF">SAMN05421743_12436</name>
</gene>
<evidence type="ECO:0000259" key="11">
    <source>
        <dbReference type="PROSITE" id="PS50146"/>
    </source>
</evidence>
<reference evidence="12 13" key="1">
    <citation type="submission" date="2016-10" db="EMBL/GenBank/DDBJ databases">
        <authorList>
            <person name="de Groot N.N."/>
        </authorList>
    </citation>
    <scope>NUCLEOTIDE SEQUENCE [LARGE SCALE GENOMIC DNA]</scope>
    <source>
        <strain evidence="12 13">CCM7597</strain>
    </source>
</reference>
<protein>
    <submittedName>
        <fullName evidence="12">Lipid kinase, YegS/Rv2252/BmrU family</fullName>
    </submittedName>
</protein>
<keyword evidence="3" id="KW-0444">Lipid biosynthesis</keyword>
<comment type="cofactor">
    <cofactor evidence="1">
        <name>Mg(2+)</name>
        <dbReference type="ChEBI" id="CHEBI:18420"/>
    </cofactor>
</comment>
<evidence type="ECO:0000256" key="8">
    <source>
        <dbReference type="ARBA" id="ARBA00023098"/>
    </source>
</evidence>
<keyword evidence="13" id="KW-1185">Reference proteome</keyword>
<evidence type="ECO:0000313" key="13">
    <source>
        <dbReference type="Proteomes" id="UP000198584"/>
    </source>
</evidence>
<dbReference type="InterPro" id="IPR001206">
    <property type="entry name" value="Diacylglycerol_kinase_cat_dom"/>
</dbReference>
<dbReference type="PROSITE" id="PS50146">
    <property type="entry name" value="DAGK"/>
    <property type="match status" value="1"/>
</dbReference>
<dbReference type="InterPro" id="IPR045540">
    <property type="entry name" value="YegS/DAGK_C"/>
</dbReference>
<evidence type="ECO:0000256" key="9">
    <source>
        <dbReference type="ARBA" id="ARBA00023209"/>
    </source>
</evidence>
<dbReference type="GO" id="GO:0005524">
    <property type="term" value="F:ATP binding"/>
    <property type="evidence" value="ECO:0007669"/>
    <property type="project" value="UniProtKB-KW"/>
</dbReference>
<proteinExistence type="inferred from homology"/>
<dbReference type="InterPro" id="IPR017438">
    <property type="entry name" value="ATP-NAD_kinase_N"/>
</dbReference>
<dbReference type="OrthoDB" id="142078at2"/>
<dbReference type="Pfam" id="PF19279">
    <property type="entry name" value="YegS_C"/>
    <property type="match status" value="1"/>
</dbReference>
<dbReference type="AlphaFoldDB" id="A0A1H4H943"/>
<dbReference type="PANTHER" id="PTHR12358:SF107">
    <property type="entry name" value="LIPID KINASE BMRU-RELATED"/>
    <property type="match status" value="1"/>
</dbReference>
<evidence type="ECO:0000256" key="5">
    <source>
        <dbReference type="ARBA" id="ARBA00022741"/>
    </source>
</evidence>
<evidence type="ECO:0000256" key="1">
    <source>
        <dbReference type="ARBA" id="ARBA00001946"/>
    </source>
</evidence>
<comment type="similarity">
    <text evidence="2">Belongs to the diacylglycerol/lipid kinase family.</text>
</comment>
<dbReference type="EMBL" id="FNQR01000024">
    <property type="protein sequence ID" value="SEB18196.1"/>
    <property type="molecule type" value="Genomic_DNA"/>
</dbReference>
<keyword evidence="5" id="KW-0547">Nucleotide-binding</keyword>
<dbReference type="GO" id="GO:0004143">
    <property type="term" value="F:ATP-dependent diacylglycerol kinase activity"/>
    <property type="evidence" value="ECO:0007669"/>
    <property type="project" value="TreeGrafter"/>
</dbReference>
<accession>A0A1H4H943</accession>
<keyword evidence="7" id="KW-0067">ATP-binding</keyword>